<dbReference type="PANTHER" id="PTHR14449">
    <property type="entry name" value="FANCONI ANEMIA GROUP F PROTEIN FANCF"/>
    <property type="match status" value="1"/>
</dbReference>
<dbReference type="Gene3D" id="1.25.40.490">
    <property type="match status" value="1"/>
</dbReference>
<dbReference type="InterPro" id="IPR035428">
    <property type="entry name" value="FANCF"/>
</dbReference>
<dbReference type="OrthoDB" id="6429998at2759"/>
<dbReference type="CTD" id="2188"/>
<name>A0A8C9R0X8_SCLFO</name>
<dbReference type="Pfam" id="PF11107">
    <property type="entry name" value="FANCF"/>
    <property type="match status" value="1"/>
</dbReference>
<dbReference type="Ensembl" id="ENSSFOT00015006611.2">
    <property type="protein sequence ID" value="ENSSFOP00015006509.2"/>
    <property type="gene ID" value="ENSSFOG00015004283.2"/>
</dbReference>
<reference evidence="1 2" key="1">
    <citation type="submission" date="2019-04" db="EMBL/GenBank/DDBJ databases">
        <authorList>
            <consortium name="Wellcome Sanger Institute Data Sharing"/>
        </authorList>
    </citation>
    <scope>NUCLEOTIDE SEQUENCE [LARGE SCALE GENOMIC DNA]</scope>
</reference>
<dbReference type="Proteomes" id="UP000694397">
    <property type="component" value="Chromosome 5"/>
</dbReference>
<dbReference type="AlphaFoldDB" id="A0A8C9R0X8"/>
<dbReference type="GeneTree" id="ENSGT00390000005623"/>
<gene>
    <name evidence="1" type="primary">FANCF</name>
    <name evidence="1" type="synonym">fancf</name>
</gene>
<dbReference type="InterPro" id="IPR038505">
    <property type="entry name" value="FANCF_C_sf"/>
</dbReference>
<organism evidence="1 2">
    <name type="scientific">Scleropages formosus</name>
    <name type="common">Asian bonytongue</name>
    <name type="synonym">Osteoglossum formosum</name>
    <dbReference type="NCBI Taxonomy" id="113540"/>
    <lineage>
        <taxon>Eukaryota</taxon>
        <taxon>Metazoa</taxon>
        <taxon>Chordata</taxon>
        <taxon>Craniata</taxon>
        <taxon>Vertebrata</taxon>
        <taxon>Euteleostomi</taxon>
        <taxon>Actinopterygii</taxon>
        <taxon>Neopterygii</taxon>
        <taxon>Teleostei</taxon>
        <taxon>Osteoglossocephala</taxon>
        <taxon>Osteoglossomorpha</taxon>
        <taxon>Osteoglossiformes</taxon>
        <taxon>Osteoglossidae</taxon>
        <taxon>Scleropages</taxon>
    </lineage>
</organism>
<dbReference type="GeneID" id="114910522"/>
<sequence length="332" mass="36311">MEAVSGDLKAVVHLMAVAQSDCVSCWEPRAARRALKWARHCERLHAQFHSDPGVRRVLEEQLVKAGEGLGGWTLTFPELARCEGLLIRSLLRNPALPPSVTKELLGAGGCAHVHSALPYLEDVIKYRAATELLSHLLESAMPMDPWIQTQGQMVRGRLDSILLQGDSERLSRDLLDSIMQDSAGDPRFPLVLAAAALSPGGGGSSGGRDATGAILDWLLGNRSQLLSFCRNVPSALLVDVAQRSSVFREAYYCILEDWGRSLRYDLHEAHWLPKSNSAVPFDALVGHFRALLDSPSLRERTENVLREMKAADGDFDVAGLSVWSDVFGGLPN</sequence>
<proteinExistence type="predicted"/>
<evidence type="ECO:0000313" key="2">
    <source>
        <dbReference type="Proteomes" id="UP000694397"/>
    </source>
</evidence>
<dbReference type="PANTHER" id="PTHR14449:SF2">
    <property type="entry name" value="FANCONI ANEMIA GROUP F PROTEIN"/>
    <property type="match status" value="1"/>
</dbReference>
<protein>
    <submittedName>
        <fullName evidence="1">FA complementation group F</fullName>
    </submittedName>
</protein>
<reference evidence="1" key="3">
    <citation type="submission" date="2025-09" db="UniProtKB">
        <authorList>
            <consortium name="Ensembl"/>
        </authorList>
    </citation>
    <scope>IDENTIFICATION</scope>
</reference>
<accession>A0A8C9R0X8</accession>
<dbReference type="GO" id="GO:0043240">
    <property type="term" value="C:Fanconi anaemia nuclear complex"/>
    <property type="evidence" value="ECO:0007669"/>
    <property type="project" value="InterPro"/>
</dbReference>
<dbReference type="RefSeq" id="XP_029107779.1">
    <property type="nucleotide sequence ID" value="XM_029251946.1"/>
</dbReference>
<reference evidence="1" key="2">
    <citation type="submission" date="2025-08" db="UniProtKB">
        <authorList>
            <consortium name="Ensembl"/>
        </authorList>
    </citation>
    <scope>IDENTIFICATION</scope>
</reference>
<dbReference type="KEGG" id="sfm:114910522"/>
<keyword evidence="2" id="KW-1185">Reference proteome</keyword>
<dbReference type="GO" id="GO:0036297">
    <property type="term" value="P:interstrand cross-link repair"/>
    <property type="evidence" value="ECO:0007669"/>
    <property type="project" value="InterPro"/>
</dbReference>
<evidence type="ECO:0000313" key="1">
    <source>
        <dbReference type="Ensembl" id="ENSSFOP00015006509.2"/>
    </source>
</evidence>